<dbReference type="Gene3D" id="2.30.40.10">
    <property type="entry name" value="Urease, subunit C, domain 1"/>
    <property type="match status" value="1"/>
</dbReference>
<feature type="domain" description="Amidohydrolase-related" evidence="2">
    <location>
        <begin position="303"/>
        <end position="444"/>
    </location>
</feature>
<reference evidence="3" key="2">
    <citation type="submission" date="2021-09" db="EMBL/GenBank/DDBJ databases">
        <authorList>
            <person name="Gilroy R."/>
        </authorList>
    </citation>
    <scope>NUCLEOTIDE SEQUENCE</scope>
    <source>
        <strain evidence="3">ChiGjej2B2-19336</strain>
    </source>
</reference>
<dbReference type="InterPro" id="IPR050378">
    <property type="entry name" value="Metallo-dep_Hydrolases_sf"/>
</dbReference>
<dbReference type="InterPro" id="IPR011059">
    <property type="entry name" value="Metal-dep_hydrolase_composite"/>
</dbReference>
<dbReference type="RefSeq" id="WP_304123105.1">
    <property type="nucleotide sequence ID" value="NZ_DYZA01000200.1"/>
</dbReference>
<proteinExistence type="predicted"/>
<dbReference type="InterPro" id="IPR032466">
    <property type="entry name" value="Metal_Hydrolase"/>
</dbReference>
<evidence type="ECO:0000313" key="4">
    <source>
        <dbReference type="Proteomes" id="UP000698963"/>
    </source>
</evidence>
<dbReference type="PANTHER" id="PTHR11647">
    <property type="entry name" value="HYDRANTOINASE/DIHYDROPYRIMIDINASE FAMILY MEMBER"/>
    <property type="match status" value="1"/>
</dbReference>
<dbReference type="GO" id="GO:0005829">
    <property type="term" value="C:cytosol"/>
    <property type="evidence" value="ECO:0007669"/>
    <property type="project" value="TreeGrafter"/>
</dbReference>
<dbReference type="GO" id="GO:0016812">
    <property type="term" value="F:hydrolase activity, acting on carbon-nitrogen (but not peptide) bonds, in cyclic amides"/>
    <property type="evidence" value="ECO:0007669"/>
    <property type="project" value="TreeGrafter"/>
</dbReference>
<dbReference type="Proteomes" id="UP000698963">
    <property type="component" value="Unassembled WGS sequence"/>
</dbReference>
<evidence type="ECO:0000256" key="1">
    <source>
        <dbReference type="ARBA" id="ARBA00001947"/>
    </source>
</evidence>
<dbReference type="PANTHER" id="PTHR11647:SF1">
    <property type="entry name" value="COLLAPSIN RESPONSE MEDIATOR PROTEIN"/>
    <property type="match status" value="1"/>
</dbReference>
<evidence type="ECO:0000313" key="3">
    <source>
        <dbReference type="EMBL" id="HJD97932.1"/>
    </source>
</evidence>
<dbReference type="SUPFAM" id="SSF51556">
    <property type="entry name" value="Metallo-dependent hydrolases"/>
    <property type="match status" value="1"/>
</dbReference>
<dbReference type="Gene3D" id="3.20.20.140">
    <property type="entry name" value="Metal-dependent hydrolases"/>
    <property type="match status" value="1"/>
</dbReference>
<name>A0A921AX41_9BACT</name>
<dbReference type="Pfam" id="PF01979">
    <property type="entry name" value="Amidohydro_1"/>
    <property type="match status" value="1"/>
</dbReference>
<dbReference type="InterPro" id="IPR006680">
    <property type="entry name" value="Amidohydro-rel"/>
</dbReference>
<comment type="cofactor">
    <cofactor evidence="1">
        <name>Zn(2+)</name>
        <dbReference type="ChEBI" id="CHEBI:29105"/>
    </cofactor>
</comment>
<dbReference type="AlphaFoldDB" id="A0A921AX41"/>
<sequence>MLDLLIRGGQACLPGRGMQPVDIGVEQGRIVFIGNHGAPEARREIDARGLVVLPGAIEPHMHYGVYMPYDDDCRTESRCAATGGVTTVLSYFRHGKDYPDTVEDLIRRGEAQVAVDFGLHIGILSTDHIEQMGVLYRRFGISSFKFYTNYMYQVPELFKVPEEKALRLDDGDMGYVLQRMGAELPTATLCVHCESMEISRSPLFHREWDALPDKDTLGWYEKRSPDYAETVSALAAALLARKFRAKAYLVHTSAGLTADMLTPLLQDEETRRYVTVETCPHYLASTVESEAGLLAKVNPPVRYREDSERLWEGIREGTVGSIGTDHCNSSFEKKGGRTEQSKVKPGFGGVGLLLPLMISEGYHKRGLSLERIAEVTSTNPARVFGLTDKGRIAEGCDADFALVDLESEFTVKASELNSASDYSIYEGMRLKGRPVMTICRGNVVMDHGEICVAPGAGRYVGRK</sequence>
<accession>A0A921AX41</accession>
<dbReference type="SUPFAM" id="SSF51338">
    <property type="entry name" value="Composite domain of metallo-dependent hydrolases"/>
    <property type="match status" value="1"/>
</dbReference>
<organism evidence="3 4">
    <name type="scientific">Mailhella massiliensis</name>
    <dbReference type="NCBI Taxonomy" id="1903261"/>
    <lineage>
        <taxon>Bacteria</taxon>
        <taxon>Pseudomonadati</taxon>
        <taxon>Thermodesulfobacteriota</taxon>
        <taxon>Desulfovibrionia</taxon>
        <taxon>Desulfovibrionales</taxon>
        <taxon>Desulfovibrionaceae</taxon>
        <taxon>Mailhella</taxon>
    </lineage>
</organism>
<reference evidence="3" key="1">
    <citation type="journal article" date="2021" name="PeerJ">
        <title>Extensive microbial diversity within the chicken gut microbiome revealed by metagenomics and culture.</title>
        <authorList>
            <person name="Gilroy R."/>
            <person name="Ravi A."/>
            <person name="Getino M."/>
            <person name="Pursley I."/>
            <person name="Horton D.L."/>
            <person name="Alikhan N.F."/>
            <person name="Baker D."/>
            <person name="Gharbi K."/>
            <person name="Hall N."/>
            <person name="Watson M."/>
            <person name="Adriaenssens E.M."/>
            <person name="Foster-Nyarko E."/>
            <person name="Jarju S."/>
            <person name="Secka A."/>
            <person name="Antonio M."/>
            <person name="Oren A."/>
            <person name="Chaudhuri R.R."/>
            <person name="La Ragione R."/>
            <person name="Hildebrand F."/>
            <person name="Pallen M.J."/>
        </authorList>
    </citation>
    <scope>NUCLEOTIDE SEQUENCE</scope>
    <source>
        <strain evidence="3">ChiGjej2B2-19336</strain>
    </source>
</reference>
<comment type="caution">
    <text evidence="3">The sequence shown here is derived from an EMBL/GenBank/DDBJ whole genome shotgun (WGS) entry which is preliminary data.</text>
</comment>
<dbReference type="EMBL" id="DYZA01000200">
    <property type="protein sequence ID" value="HJD97932.1"/>
    <property type="molecule type" value="Genomic_DNA"/>
</dbReference>
<protein>
    <submittedName>
        <fullName evidence="3">Dihydroorotase family protein</fullName>
    </submittedName>
</protein>
<evidence type="ECO:0000259" key="2">
    <source>
        <dbReference type="Pfam" id="PF01979"/>
    </source>
</evidence>
<gene>
    <name evidence="3" type="ORF">K8W16_09850</name>
</gene>